<evidence type="ECO:0000256" key="1">
    <source>
        <dbReference type="SAM" id="Phobius"/>
    </source>
</evidence>
<reference evidence="2" key="1">
    <citation type="journal article" date="2020" name="Nature">
        <title>Giant virus diversity and host interactions through global metagenomics.</title>
        <authorList>
            <person name="Schulz F."/>
            <person name="Roux S."/>
            <person name="Paez-Espino D."/>
            <person name="Jungbluth S."/>
            <person name="Walsh D.A."/>
            <person name="Denef V.J."/>
            <person name="McMahon K.D."/>
            <person name="Konstantinidis K.T."/>
            <person name="Eloe-Fadrosh E.A."/>
            <person name="Kyrpides N.C."/>
            <person name="Woyke T."/>
        </authorList>
    </citation>
    <scope>NUCLEOTIDE SEQUENCE</scope>
    <source>
        <strain evidence="2">GVMAG-M-3300023174-176</strain>
    </source>
</reference>
<dbReference type="EMBL" id="MN739613">
    <property type="protein sequence ID" value="QHT15768.1"/>
    <property type="molecule type" value="Genomic_DNA"/>
</dbReference>
<sequence length="132" mass="15617">MAYSPVIIALKLLDLFLLTIYYFTSGFYISALIDWIAGPFDKQEESKKSTLRLFIESVLYTFVLIVIFYIVRNLISRIPFPFEGAYGFKHDLVKEREGDVIFVFILFLYQEYYVNKLTYLYDRITNTVNLTD</sequence>
<proteinExistence type="predicted"/>
<feature type="transmembrane region" description="Helical" evidence="1">
    <location>
        <begin position="53"/>
        <end position="71"/>
    </location>
</feature>
<dbReference type="AlphaFoldDB" id="A0A6C0DFN5"/>
<keyword evidence="1" id="KW-0472">Membrane</keyword>
<feature type="transmembrane region" description="Helical" evidence="1">
    <location>
        <begin position="12"/>
        <end position="33"/>
    </location>
</feature>
<accession>A0A6C0DFN5</accession>
<name>A0A6C0DFN5_9ZZZZ</name>
<keyword evidence="1" id="KW-0812">Transmembrane</keyword>
<organism evidence="2">
    <name type="scientific">viral metagenome</name>
    <dbReference type="NCBI Taxonomy" id="1070528"/>
    <lineage>
        <taxon>unclassified sequences</taxon>
        <taxon>metagenomes</taxon>
        <taxon>organismal metagenomes</taxon>
    </lineage>
</organism>
<keyword evidence="1" id="KW-1133">Transmembrane helix</keyword>
<protein>
    <submittedName>
        <fullName evidence="2">Uncharacterized protein</fullName>
    </submittedName>
</protein>
<evidence type="ECO:0000313" key="2">
    <source>
        <dbReference type="EMBL" id="QHT15768.1"/>
    </source>
</evidence>